<proteinExistence type="predicted"/>
<name>A0AAU9K9B8_9CILI</name>
<sequence length="75" mass="9130">MPEKKIIVEFLGRPWHISLIMCKLTRERNKNPPFKYTRLECYRNIRNEKFWDSIAKSLSSLENQQNNPQFMDIDK</sequence>
<dbReference type="Proteomes" id="UP001162131">
    <property type="component" value="Unassembled WGS sequence"/>
</dbReference>
<reference evidence="1" key="1">
    <citation type="submission" date="2021-09" db="EMBL/GenBank/DDBJ databases">
        <authorList>
            <consortium name="AG Swart"/>
            <person name="Singh M."/>
            <person name="Singh A."/>
            <person name="Seah K."/>
            <person name="Emmerich C."/>
        </authorList>
    </citation>
    <scope>NUCLEOTIDE SEQUENCE</scope>
    <source>
        <strain evidence="1">ATCC30299</strain>
    </source>
</reference>
<comment type="caution">
    <text evidence="1">The sequence shown here is derived from an EMBL/GenBank/DDBJ whole genome shotgun (WGS) entry which is preliminary data.</text>
</comment>
<organism evidence="1 2">
    <name type="scientific">Blepharisma stoltei</name>
    <dbReference type="NCBI Taxonomy" id="1481888"/>
    <lineage>
        <taxon>Eukaryota</taxon>
        <taxon>Sar</taxon>
        <taxon>Alveolata</taxon>
        <taxon>Ciliophora</taxon>
        <taxon>Postciliodesmatophora</taxon>
        <taxon>Heterotrichea</taxon>
        <taxon>Heterotrichida</taxon>
        <taxon>Blepharismidae</taxon>
        <taxon>Blepharisma</taxon>
    </lineage>
</organism>
<evidence type="ECO:0000313" key="1">
    <source>
        <dbReference type="EMBL" id="CAG9336176.1"/>
    </source>
</evidence>
<accession>A0AAU9K9B8</accession>
<protein>
    <submittedName>
        <fullName evidence="1">Uncharacterized protein</fullName>
    </submittedName>
</protein>
<evidence type="ECO:0000313" key="2">
    <source>
        <dbReference type="Proteomes" id="UP001162131"/>
    </source>
</evidence>
<dbReference type="EMBL" id="CAJZBQ010000064">
    <property type="protein sequence ID" value="CAG9336176.1"/>
    <property type="molecule type" value="Genomic_DNA"/>
</dbReference>
<keyword evidence="2" id="KW-1185">Reference proteome</keyword>
<gene>
    <name evidence="1" type="ORF">BSTOLATCC_MIC66058</name>
</gene>
<dbReference type="AlphaFoldDB" id="A0AAU9K9B8"/>